<accession>A0A543PUD6</accession>
<dbReference type="OrthoDB" id="4824134at2"/>
<proteinExistence type="predicted"/>
<dbReference type="Proteomes" id="UP000320085">
    <property type="component" value="Unassembled WGS sequence"/>
</dbReference>
<dbReference type="EMBL" id="VFQF01000001">
    <property type="protein sequence ID" value="TQN47691.1"/>
    <property type="molecule type" value="Genomic_DNA"/>
</dbReference>
<protein>
    <recommendedName>
        <fullName evidence="3">SOUL heme-binding protein</fullName>
    </recommendedName>
</protein>
<evidence type="ECO:0000313" key="1">
    <source>
        <dbReference type="EMBL" id="TQN47691.1"/>
    </source>
</evidence>
<dbReference type="RefSeq" id="WP_141820103.1">
    <property type="nucleotide sequence ID" value="NZ_BAAAQC010000005.1"/>
</dbReference>
<sequence length="166" mass="17333">MTATLHLQVTAGDGTVVDERCAHNTVMASGARLIADLFAGTGSPITHMGVGTSDAAPDDVNVAALSNAADGDAAPLDGATLGAIPPAAFVATIVPERRVVQVRVRGTLPADAAIGRIREAGLVSQSDSGSVLYNRVVFPPVDKRDDHELTLFWEIEFPFGDLQWLS</sequence>
<organism evidence="1 2">
    <name type="scientific">Humibacillus xanthopallidus</name>
    <dbReference type="NCBI Taxonomy" id="412689"/>
    <lineage>
        <taxon>Bacteria</taxon>
        <taxon>Bacillati</taxon>
        <taxon>Actinomycetota</taxon>
        <taxon>Actinomycetes</taxon>
        <taxon>Micrococcales</taxon>
        <taxon>Intrasporangiaceae</taxon>
        <taxon>Humibacillus</taxon>
    </lineage>
</organism>
<evidence type="ECO:0008006" key="3">
    <source>
        <dbReference type="Google" id="ProtNLM"/>
    </source>
</evidence>
<evidence type="ECO:0000313" key="2">
    <source>
        <dbReference type="Proteomes" id="UP000320085"/>
    </source>
</evidence>
<name>A0A543PUD6_9MICO</name>
<dbReference type="AlphaFoldDB" id="A0A543PUD6"/>
<comment type="caution">
    <text evidence="1">The sequence shown here is derived from an EMBL/GenBank/DDBJ whole genome shotgun (WGS) entry which is preliminary data.</text>
</comment>
<gene>
    <name evidence="1" type="ORF">FHX52_0800</name>
</gene>
<reference evidence="1 2" key="1">
    <citation type="submission" date="2019-06" db="EMBL/GenBank/DDBJ databases">
        <title>Sequencing the genomes of 1000 actinobacteria strains.</title>
        <authorList>
            <person name="Klenk H.-P."/>
        </authorList>
    </citation>
    <scope>NUCLEOTIDE SEQUENCE [LARGE SCALE GENOMIC DNA]</scope>
    <source>
        <strain evidence="1 2">DSM 21776</strain>
    </source>
</reference>